<protein>
    <recommendedName>
        <fullName evidence="2">VWFA domain-containing protein</fullName>
    </recommendedName>
</protein>
<dbReference type="Gene3D" id="3.40.50.410">
    <property type="entry name" value="von Willebrand factor, type A domain"/>
    <property type="match status" value="1"/>
</dbReference>
<dbReference type="AlphaFoldDB" id="A0A1Y1I090"/>
<dbReference type="InterPro" id="IPR002035">
    <property type="entry name" value="VWF_A"/>
</dbReference>
<name>A0A1Y1I090_KLENI</name>
<dbReference type="EMBL" id="DF237114">
    <property type="protein sequence ID" value="GAQ83863.1"/>
    <property type="molecule type" value="Genomic_DNA"/>
</dbReference>
<keyword evidence="4" id="KW-1185">Reference proteome</keyword>
<evidence type="ECO:0000259" key="2">
    <source>
        <dbReference type="PROSITE" id="PS50234"/>
    </source>
</evidence>
<feature type="compositionally biased region" description="Polar residues" evidence="1">
    <location>
        <begin position="52"/>
        <end position="84"/>
    </location>
</feature>
<dbReference type="STRING" id="105231.A0A1Y1I090"/>
<sequence length="362" mass="39471">MGFASKLKAGGPAQPPQPLVESNGLQMSASHGARPQTALGQLSMPLQGGGSFQQYPGTGQHSPLGQQGVQQYSGTQPGRSQQHQGHVPGVLARLQSIVQVNGLEKFYTHQATQSLAQTIDSSINFDFLAASWGMPKELAIDLAALALYDTVILVDDSSSMSFEENGERIEDLKEILSKVAEVATLFDQDGIVIRFLNSRLEGNGIRNKEDAENLVNQVRFQGLTPLAGSMQRNVLDSLVFRFAAAGELQKPVLVITITDGEPTDNPRDAILHTIAGAKRRLAPQYGPKAVAFQFAQVGRDQRAQAFLERLDNHPEVGDIIDCTSYFELEAEEFRKKGVDLTPHLWLVKMMVGAIDPSYDEMD</sequence>
<feature type="region of interest" description="Disordered" evidence="1">
    <location>
        <begin position="1"/>
        <end position="86"/>
    </location>
</feature>
<gene>
    <name evidence="3" type="ORF">KFL_001650160</name>
</gene>
<evidence type="ECO:0000256" key="1">
    <source>
        <dbReference type="SAM" id="MobiDB-lite"/>
    </source>
</evidence>
<dbReference type="SUPFAM" id="SSF53300">
    <property type="entry name" value="vWA-like"/>
    <property type="match status" value="1"/>
</dbReference>
<reference evidence="3 4" key="1">
    <citation type="journal article" date="2014" name="Nat. Commun.">
        <title>Klebsormidium flaccidum genome reveals primary factors for plant terrestrial adaptation.</title>
        <authorList>
            <person name="Hori K."/>
            <person name="Maruyama F."/>
            <person name="Fujisawa T."/>
            <person name="Togashi T."/>
            <person name="Yamamoto N."/>
            <person name="Seo M."/>
            <person name="Sato S."/>
            <person name="Yamada T."/>
            <person name="Mori H."/>
            <person name="Tajima N."/>
            <person name="Moriyama T."/>
            <person name="Ikeuchi M."/>
            <person name="Watanabe M."/>
            <person name="Wada H."/>
            <person name="Kobayashi K."/>
            <person name="Saito M."/>
            <person name="Masuda T."/>
            <person name="Sasaki-Sekimoto Y."/>
            <person name="Mashiguchi K."/>
            <person name="Awai K."/>
            <person name="Shimojima M."/>
            <person name="Masuda S."/>
            <person name="Iwai M."/>
            <person name="Nobusawa T."/>
            <person name="Narise T."/>
            <person name="Kondo S."/>
            <person name="Saito H."/>
            <person name="Sato R."/>
            <person name="Murakawa M."/>
            <person name="Ihara Y."/>
            <person name="Oshima-Yamada Y."/>
            <person name="Ohtaka K."/>
            <person name="Satoh M."/>
            <person name="Sonobe K."/>
            <person name="Ishii M."/>
            <person name="Ohtani R."/>
            <person name="Kanamori-Sato M."/>
            <person name="Honoki R."/>
            <person name="Miyazaki D."/>
            <person name="Mochizuki H."/>
            <person name="Umetsu J."/>
            <person name="Higashi K."/>
            <person name="Shibata D."/>
            <person name="Kamiya Y."/>
            <person name="Sato N."/>
            <person name="Nakamura Y."/>
            <person name="Tabata S."/>
            <person name="Ida S."/>
            <person name="Kurokawa K."/>
            <person name="Ohta H."/>
        </authorList>
    </citation>
    <scope>NUCLEOTIDE SEQUENCE [LARGE SCALE GENOMIC DNA]</scope>
    <source>
        <strain evidence="3 4">NIES-2285</strain>
    </source>
</reference>
<evidence type="ECO:0000313" key="4">
    <source>
        <dbReference type="Proteomes" id="UP000054558"/>
    </source>
</evidence>
<dbReference type="OMA" id="NIRNADQ"/>
<dbReference type="OrthoDB" id="2142040at2759"/>
<dbReference type="Proteomes" id="UP000054558">
    <property type="component" value="Unassembled WGS sequence"/>
</dbReference>
<dbReference type="PROSITE" id="PS50234">
    <property type="entry name" value="VWFA"/>
    <property type="match status" value="1"/>
</dbReference>
<proteinExistence type="predicted"/>
<dbReference type="InterPro" id="IPR036465">
    <property type="entry name" value="vWFA_dom_sf"/>
</dbReference>
<evidence type="ECO:0000313" key="3">
    <source>
        <dbReference type="EMBL" id="GAQ83863.1"/>
    </source>
</evidence>
<dbReference type="PANTHER" id="PTHR34706:SF2">
    <property type="entry name" value="RFEF"/>
    <property type="match status" value="1"/>
</dbReference>
<dbReference type="PANTHER" id="PTHR34706">
    <property type="entry name" value="SLR1338 PROTEIN"/>
    <property type="match status" value="1"/>
</dbReference>
<organism evidence="3 4">
    <name type="scientific">Klebsormidium nitens</name>
    <name type="common">Green alga</name>
    <name type="synonym">Ulothrix nitens</name>
    <dbReference type="NCBI Taxonomy" id="105231"/>
    <lineage>
        <taxon>Eukaryota</taxon>
        <taxon>Viridiplantae</taxon>
        <taxon>Streptophyta</taxon>
        <taxon>Klebsormidiophyceae</taxon>
        <taxon>Klebsormidiales</taxon>
        <taxon>Klebsormidiaceae</taxon>
        <taxon>Klebsormidium</taxon>
    </lineage>
</organism>
<accession>A0A1Y1I090</accession>
<feature type="domain" description="VWFA" evidence="2">
    <location>
        <begin position="149"/>
        <end position="344"/>
    </location>
</feature>